<comment type="similarity">
    <text evidence="2 6">Belongs to the UPF0677 family.</text>
</comment>
<comment type="caution">
    <text evidence="8">The sequence shown here is derived from an EMBL/GenBank/DDBJ whole genome shotgun (WGS) entry which is preliminary data.</text>
</comment>
<evidence type="ECO:0000256" key="6">
    <source>
        <dbReference type="RuleBase" id="RU362030"/>
    </source>
</evidence>
<dbReference type="EMBL" id="JACHIR010000005">
    <property type="protein sequence ID" value="MBB5898080.1"/>
    <property type="molecule type" value="Genomic_DNA"/>
</dbReference>
<evidence type="ECO:0000313" key="9">
    <source>
        <dbReference type="Proteomes" id="UP000585638"/>
    </source>
</evidence>
<keyword evidence="3 6" id="KW-0489">Methyltransferase</keyword>
<dbReference type="AlphaFoldDB" id="A0A7W9KST5"/>
<dbReference type="PANTHER" id="PTHR43619:SF2">
    <property type="entry name" value="S-ADENOSYL-L-METHIONINE-DEPENDENT METHYLTRANSFERASES SUPERFAMILY PROTEIN"/>
    <property type="match status" value="1"/>
</dbReference>
<evidence type="ECO:0000256" key="5">
    <source>
        <dbReference type="ARBA" id="ARBA00022691"/>
    </source>
</evidence>
<keyword evidence="9" id="KW-1185">Reference proteome</keyword>
<dbReference type="InterPro" id="IPR011610">
    <property type="entry name" value="SAM_mthyl_Trfase_ML2640-like"/>
</dbReference>
<dbReference type="Gene3D" id="3.40.50.150">
    <property type="entry name" value="Vaccinia Virus protein VP39"/>
    <property type="match status" value="1"/>
</dbReference>
<proteinExistence type="inferred from homology"/>
<dbReference type="GO" id="GO:0032259">
    <property type="term" value="P:methylation"/>
    <property type="evidence" value="ECO:0007669"/>
    <property type="project" value="UniProtKB-KW"/>
</dbReference>
<evidence type="ECO:0000256" key="1">
    <source>
        <dbReference type="ARBA" id="ARBA00003907"/>
    </source>
</evidence>
<dbReference type="EC" id="2.1.1.-" evidence="6"/>
<dbReference type="Proteomes" id="UP000585638">
    <property type="component" value="Unassembled WGS sequence"/>
</dbReference>
<feature type="transmembrane region" description="Helical" evidence="7">
    <location>
        <begin position="7"/>
        <end position="27"/>
    </location>
</feature>
<keyword evidence="7" id="KW-0812">Transmembrane</keyword>
<dbReference type="InterPro" id="IPR029063">
    <property type="entry name" value="SAM-dependent_MTases_sf"/>
</dbReference>
<keyword evidence="7" id="KW-0472">Membrane</keyword>
<dbReference type="Pfam" id="PF04072">
    <property type="entry name" value="LCM"/>
    <property type="match status" value="1"/>
</dbReference>
<keyword evidence="4 8" id="KW-0808">Transferase</keyword>
<dbReference type="NCBIfam" id="TIGR00027">
    <property type="entry name" value="mthyl_TIGR00027"/>
    <property type="match status" value="1"/>
</dbReference>
<gene>
    <name evidence="8" type="ORF">BJ998_009339</name>
</gene>
<protein>
    <recommendedName>
        <fullName evidence="6">S-adenosyl-L-methionine-dependent methyltransferase</fullName>
        <ecNumber evidence="6">2.1.1.-</ecNumber>
    </recommendedName>
</protein>
<keyword evidence="7" id="KW-1133">Transmembrane helix</keyword>
<dbReference type="PANTHER" id="PTHR43619">
    <property type="entry name" value="S-ADENOSYL-L-METHIONINE-DEPENDENT METHYLTRANSFERASE YKTD-RELATED"/>
    <property type="match status" value="1"/>
</dbReference>
<dbReference type="RefSeq" id="WP_184870542.1">
    <property type="nucleotide sequence ID" value="NZ_JACHIR010000005.1"/>
</dbReference>
<dbReference type="GO" id="GO:0008168">
    <property type="term" value="F:methyltransferase activity"/>
    <property type="evidence" value="ECO:0007669"/>
    <property type="project" value="UniProtKB-UniRule"/>
</dbReference>
<evidence type="ECO:0000256" key="2">
    <source>
        <dbReference type="ARBA" id="ARBA00008138"/>
    </source>
</evidence>
<sequence length="326" mass="35596">MRKPSAVVFYTLSILASPLILIGYIVWVGKTIATGRSGVSGTAQGPLSARFSEHNFGTRRDEAADRLIRVLPGIPRLGLRLATGPVLLAHRLSGYVPRAFRYPFEGEVSPQYEASARIWFFDAAVDRHLPDMAQFVILGAGFDTRAYRLPADARVRVFEVDSPRTQLVKRETLAKAGIDASAVTFVPADFEKQDWLGCLTSAGFDPGEPALFLWEGVTMYLERAAVEDTLRKIASTALGSVVAFDYFTSEALDSRALYWRFARATTKATGEVLKFGVDSTPPSRERLAELLASCGLSLSDHRTLGADTPSRRAWGGFATATVDKPS</sequence>
<dbReference type="InterPro" id="IPR007213">
    <property type="entry name" value="Ppm1/Ppm2/Tcmp"/>
</dbReference>
<accession>A0A7W9KST5</accession>
<evidence type="ECO:0000256" key="4">
    <source>
        <dbReference type="ARBA" id="ARBA00022679"/>
    </source>
</evidence>
<organism evidence="8 9">
    <name type="scientific">Kutzneria kofuensis</name>
    <dbReference type="NCBI Taxonomy" id="103725"/>
    <lineage>
        <taxon>Bacteria</taxon>
        <taxon>Bacillati</taxon>
        <taxon>Actinomycetota</taxon>
        <taxon>Actinomycetes</taxon>
        <taxon>Pseudonocardiales</taxon>
        <taxon>Pseudonocardiaceae</taxon>
        <taxon>Kutzneria</taxon>
    </lineage>
</organism>
<dbReference type="SUPFAM" id="SSF53335">
    <property type="entry name" value="S-adenosyl-L-methionine-dependent methyltransferases"/>
    <property type="match status" value="1"/>
</dbReference>
<evidence type="ECO:0000313" key="8">
    <source>
        <dbReference type="EMBL" id="MBB5898080.1"/>
    </source>
</evidence>
<evidence type="ECO:0000256" key="3">
    <source>
        <dbReference type="ARBA" id="ARBA00022603"/>
    </source>
</evidence>
<name>A0A7W9KST5_9PSEU</name>
<keyword evidence="5 6" id="KW-0949">S-adenosyl-L-methionine</keyword>
<comment type="function">
    <text evidence="1 6">Exhibits S-adenosyl-L-methionine-dependent methyltransferase activity.</text>
</comment>
<evidence type="ECO:0000256" key="7">
    <source>
        <dbReference type="SAM" id="Phobius"/>
    </source>
</evidence>
<reference evidence="8 9" key="1">
    <citation type="submission" date="2020-08" db="EMBL/GenBank/DDBJ databases">
        <title>Sequencing the genomes of 1000 actinobacteria strains.</title>
        <authorList>
            <person name="Klenk H.-P."/>
        </authorList>
    </citation>
    <scope>NUCLEOTIDE SEQUENCE [LARGE SCALE GENOMIC DNA]</scope>
    <source>
        <strain evidence="8 9">DSM 43851</strain>
    </source>
</reference>